<sequence length="556" mass="60523">PHGPGKSPSYTSAEESRSRAEDLTAKSSVIAANPCIIQFTVKTPKVKKEFVVPENITIKLFKGVVSKHFDCQTSQLVLVFFGRILKDQDTLRQLGIHDGVTVYLVIRKPRRSQEELFPAGSPPASACSSPVPPRASSTSNSTFVLAERSPSNSNMSAQSTEQETQLRCMPTSVVMAQALESLVAQSMLSNPDLMRQLIMANPQMQQLAQQIPEISHILNNTNVMKEMLDIVRNSDMLREIRSQDRAVSNLENVPGRDNTLMCVGTESQDTLLNATHEQFGNNSFASLVRNRSLERTGRRSHPSCNDTRDHSGSPSPSQSATSVCTGSISADLDHSVTSSTTHLLGQSSLSPSFGSGVGAETPNRGGVQSMLHQVTESLQLIVNLCAFYTKWMTLLLLQRSQLAAPPVPSTEVTQQHQDVMQRVPDFFQQIQSPEMLAAMSNPKAMQACLQIEQGLQILAVEAPVLIPWFAFRLRSLGNAGNSANAASNSSGSAGPGTNPEPWQAPEIKFQEEPEQFKLIGFSNSEGSVRVVTATRETDRQQQKGGSIQSAHRSNVS</sequence>
<reference evidence="5" key="2">
    <citation type="submission" date="2025-09" db="UniProtKB">
        <authorList>
            <consortium name="Ensembl"/>
        </authorList>
    </citation>
    <scope>IDENTIFICATION</scope>
</reference>
<dbReference type="SMART" id="SM00213">
    <property type="entry name" value="UBQ"/>
    <property type="match status" value="1"/>
</dbReference>
<evidence type="ECO:0000256" key="2">
    <source>
        <dbReference type="ARBA" id="ARBA00022490"/>
    </source>
</evidence>
<evidence type="ECO:0000256" key="3">
    <source>
        <dbReference type="SAM" id="MobiDB-lite"/>
    </source>
</evidence>
<dbReference type="PANTHER" id="PTHR10677">
    <property type="entry name" value="UBIQUILIN"/>
    <property type="match status" value="1"/>
</dbReference>
<dbReference type="AlphaFoldDB" id="A0A8C4P1Y0"/>
<feature type="compositionally biased region" description="Low complexity" evidence="3">
    <location>
        <begin position="480"/>
        <end position="497"/>
    </location>
</feature>
<dbReference type="SUPFAM" id="SSF54236">
    <property type="entry name" value="Ubiquitin-like"/>
    <property type="match status" value="1"/>
</dbReference>
<dbReference type="Ensembl" id="ENSDNVT00000000484.1">
    <property type="protein sequence ID" value="ENSDNVP00000000385.1"/>
    <property type="gene ID" value="ENSDNVG00000000286.1"/>
</dbReference>
<reference evidence="5" key="1">
    <citation type="submission" date="2025-08" db="UniProtKB">
        <authorList>
            <consortium name="Ensembl"/>
        </authorList>
    </citation>
    <scope>IDENTIFICATION</scope>
</reference>
<dbReference type="GO" id="GO:0006511">
    <property type="term" value="P:ubiquitin-dependent protein catabolic process"/>
    <property type="evidence" value="ECO:0007669"/>
    <property type="project" value="TreeGrafter"/>
</dbReference>
<comment type="subcellular location">
    <subcellularLocation>
        <location evidence="1">Cytoplasm</location>
    </subcellularLocation>
</comment>
<organism evidence="5 6">
    <name type="scientific">Dromaius novaehollandiae</name>
    <name type="common">Emu</name>
    <dbReference type="NCBI Taxonomy" id="8790"/>
    <lineage>
        <taxon>Eukaryota</taxon>
        <taxon>Metazoa</taxon>
        <taxon>Chordata</taxon>
        <taxon>Craniata</taxon>
        <taxon>Vertebrata</taxon>
        <taxon>Euteleostomi</taxon>
        <taxon>Archelosauria</taxon>
        <taxon>Archosauria</taxon>
        <taxon>Dinosauria</taxon>
        <taxon>Saurischia</taxon>
        <taxon>Theropoda</taxon>
        <taxon>Coelurosauria</taxon>
        <taxon>Aves</taxon>
        <taxon>Palaeognathae</taxon>
        <taxon>Casuariiformes</taxon>
        <taxon>Dromaiidae</taxon>
        <taxon>Dromaius</taxon>
    </lineage>
</organism>
<evidence type="ECO:0000256" key="1">
    <source>
        <dbReference type="ARBA" id="ARBA00004496"/>
    </source>
</evidence>
<feature type="region of interest" description="Disordered" evidence="3">
    <location>
        <begin position="480"/>
        <end position="509"/>
    </location>
</feature>
<dbReference type="InterPro" id="IPR015496">
    <property type="entry name" value="Ubiquilin"/>
</dbReference>
<dbReference type="FunFam" id="3.10.20.90:FF:000095">
    <property type="entry name" value="Ubiquilin 4"/>
    <property type="match status" value="1"/>
</dbReference>
<evidence type="ECO:0000259" key="4">
    <source>
        <dbReference type="PROSITE" id="PS50053"/>
    </source>
</evidence>
<feature type="compositionally biased region" description="Low complexity" evidence="3">
    <location>
        <begin position="312"/>
        <end position="322"/>
    </location>
</feature>
<name>A0A8C4P1Y0_DRONO</name>
<dbReference type="Pfam" id="PF23195">
    <property type="entry name" value="UBQLN1"/>
    <property type="match status" value="1"/>
</dbReference>
<dbReference type="Proteomes" id="UP000694423">
    <property type="component" value="Unplaced"/>
</dbReference>
<dbReference type="SMART" id="SM00727">
    <property type="entry name" value="STI1"/>
    <property type="match status" value="2"/>
</dbReference>
<dbReference type="InterPro" id="IPR029071">
    <property type="entry name" value="Ubiquitin-like_domsf"/>
</dbReference>
<dbReference type="Gene3D" id="3.10.20.90">
    <property type="entry name" value="Phosphatidylinositol 3-kinase Catalytic Subunit, Chain A, domain 1"/>
    <property type="match status" value="1"/>
</dbReference>
<feature type="compositionally biased region" description="Polar residues" evidence="3">
    <location>
        <begin position="542"/>
        <end position="556"/>
    </location>
</feature>
<dbReference type="PROSITE" id="PS50053">
    <property type="entry name" value="UBIQUITIN_2"/>
    <property type="match status" value="1"/>
</dbReference>
<dbReference type="Pfam" id="PF00240">
    <property type="entry name" value="ubiquitin"/>
    <property type="match status" value="1"/>
</dbReference>
<dbReference type="FunFam" id="1.10.260.100:FF:000001">
    <property type="entry name" value="Ubiquilin 1"/>
    <property type="match status" value="1"/>
</dbReference>
<evidence type="ECO:0000313" key="6">
    <source>
        <dbReference type="Proteomes" id="UP000694423"/>
    </source>
</evidence>
<dbReference type="Gene3D" id="1.10.260.100">
    <property type="match status" value="1"/>
</dbReference>
<feature type="domain" description="Ubiquitin-like" evidence="4">
    <location>
        <begin position="37"/>
        <end position="111"/>
    </location>
</feature>
<evidence type="ECO:0000313" key="5">
    <source>
        <dbReference type="Ensembl" id="ENSDNVP00000000385.1"/>
    </source>
</evidence>
<dbReference type="GO" id="GO:0031593">
    <property type="term" value="F:polyubiquitin modification-dependent protein binding"/>
    <property type="evidence" value="ECO:0007669"/>
    <property type="project" value="TreeGrafter"/>
</dbReference>
<feature type="region of interest" description="Disordered" evidence="3">
    <location>
        <begin position="529"/>
        <end position="556"/>
    </location>
</feature>
<proteinExistence type="predicted"/>
<accession>A0A8C4P1Y0</accession>
<dbReference type="InterPro" id="IPR006636">
    <property type="entry name" value="STI1_HS-bd"/>
</dbReference>
<dbReference type="PANTHER" id="PTHR10677:SF16">
    <property type="entry name" value="UBIQUILIN-1"/>
    <property type="match status" value="1"/>
</dbReference>
<dbReference type="GO" id="GO:0005829">
    <property type="term" value="C:cytosol"/>
    <property type="evidence" value="ECO:0007669"/>
    <property type="project" value="TreeGrafter"/>
</dbReference>
<keyword evidence="2" id="KW-0963">Cytoplasm</keyword>
<feature type="compositionally biased region" description="Low complexity" evidence="3">
    <location>
        <begin position="118"/>
        <end position="137"/>
    </location>
</feature>
<dbReference type="InterPro" id="IPR000626">
    <property type="entry name" value="Ubiquitin-like_dom"/>
</dbReference>
<protein>
    <recommendedName>
        <fullName evidence="4">Ubiquitin-like domain-containing protein</fullName>
    </recommendedName>
</protein>
<feature type="region of interest" description="Disordered" evidence="3">
    <location>
        <begin position="292"/>
        <end position="325"/>
    </location>
</feature>
<feature type="region of interest" description="Disordered" evidence="3">
    <location>
        <begin position="115"/>
        <end position="142"/>
    </location>
</feature>
<keyword evidence="6" id="KW-1185">Reference proteome</keyword>